<dbReference type="InterPro" id="IPR000719">
    <property type="entry name" value="Prot_kinase_dom"/>
</dbReference>
<keyword evidence="4" id="KW-1185">Reference proteome</keyword>
<dbReference type="Gene3D" id="1.10.510.10">
    <property type="entry name" value="Transferase(Phosphotransferase) domain 1"/>
    <property type="match status" value="1"/>
</dbReference>
<dbReference type="InParanoid" id="A0A165FVH5"/>
<dbReference type="GO" id="GO:0004672">
    <property type="term" value="F:protein kinase activity"/>
    <property type="evidence" value="ECO:0007669"/>
    <property type="project" value="InterPro"/>
</dbReference>
<gene>
    <name evidence="3" type="ORF">EXIGLDRAFT_695410</name>
</gene>
<name>A0A165FVH5_EXIGL</name>
<dbReference type="EMBL" id="KV426068">
    <property type="protein sequence ID" value="KZV89591.1"/>
    <property type="molecule type" value="Genomic_DNA"/>
</dbReference>
<dbReference type="AlphaFoldDB" id="A0A165FVH5"/>
<proteinExistence type="predicted"/>
<evidence type="ECO:0000313" key="3">
    <source>
        <dbReference type="EMBL" id="KZV89591.1"/>
    </source>
</evidence>
<dbReference type="GO" id="GO:0005524">
    <property type="term" value="F:ATP binding"/>
    <property type="evidence" value="ECO:0007669"/>
    <property type="project" value="InterPro"/>
</dbReference>
<dbReference type="PROSITE" id="PS50011">
    <property type="entry name" value="PROTEIN_KINASE_DOM"/>
    <property type="match status" value="1"/>
</dbReference>
<reference evidence="3 4" key="1">
    <citation type="journal article" date="2016" name="Mol. Biol. Evol.">
        <title>Comparative Genomics of Early-Diverging Mushroom-Forming Fungi Provides Insights into the Origins of Lignocellulose Decay Capabilities.</title>
        <authorList>
            <person name="Nagy L.G."/>
            <person name="Riley R."/>
            <person name="Tritt A."/>
            <person name="Adam C."/>
            <person name="Daum C."/>
            <person name="Floudas D."/>
            <person name="Sun H."/>
            <person name="Yadav J.S."/>
            <person name="Pangilinan J."/>
            <person name="Larsson K.H."/>
            <person name="Matsuura K."/>
            <person name="Barry K."/>
            <person name="Labutti K."/>
            <person name="Kuo R."/>
            <person name="Ohm R.A."/>
            <person name="Bhattacharya S.S."/>
            <person name="Shirouzu T."/>
            <person name="Yoshinaga Y."/>
            <person name="Martin F.M."/>
            <person name="Grigoriev I.V."/>
            <person name="Hibbett D.S."/>
        </authorList>
    </citation>
    <scope>NUCLEOTIDE SEQUENCE [LARGE SCALE GENOMIC DNA]</scope>
    <source>
        <strain evidence="3 4">HHB12029</strain>
    </source>
</reference>
<dbReference type="InterPro" id="IPR011009">
    <property type="entry name" value="Kinase-like_dom_sf"/>
</dbReference>
<sequence length="209" mass="22959">MHYSISCGTLLLSQSDLTSQLQLRDVARGLAFLHERAIVHGDMRPVHVFVTPHGRALLSGFATRLELPTPAPSGERGLPSWATSESDDPEQDWPPELPEDIDLSRYGGWGLRQDDRDISLEGTVEPALQEQASASLRSHSLEGDLFAFAILLIEVVLLYCVDSTTLSGIYAFGRGQLQTARVPLRISQKSWLNLATTSSSAQRFGRKSS</sequence>
<dbReference type="SUPFAM" id="SSF56112">
    <property type="entry name" value="Protein kinase-like (PK-like)"/>
    <property type="match status" value="1"/>
</dbReference>
<feature type="compositionally biased region" description="Acidic residues" evidence="1">
    <location>
        <begin position="85"/>
        <end position="95"/>
    </location>
</feature>
<evidence type="ECO:0000259" key="2">
    <source>
        <dbReference type="PROSITE" id="PS50011"/>
    </source>
</evidence>
<dbReference type="Proteomes" id="UP000077266">
    <property type="component" value="Unassembled WGS sequence"/>
</dbReference>
<feature type="domain" description="Protein kinase" evidence="2">
    <location>
        <begin position="1"/>
        <end position="209"/>
    </location>
</feature>
<accession>A0A165FVH5</accession>
<feature type="region of interest" description="Disordered" evidence="1">
    <location>
        <begin position="68"/>
        <end position="95"/>
    </location>
</feature>
<evidence type="ECO:0000313" key="4">
    <source>
        <dbReference type="Proteomes" id="UP000077266"/>
    </source>
</evidence>
<protein>
    <recommendedName>
        <fullName evidence="2">Protein kinase domain-containing protein</fullName>
    </recommendedName>
</protein>
<dbReference type="OrthoDB" id="347657at2759"/>
<organism evidence="3 4">
    <name type="scientific">Exidia glandulosa HHB12029</name>
    <dbReference type="NCBI Taxonomy" id="1314781"/>
    <lineage>
        <taxon>Eukaryota</taxon>
        <taxon>Fungi</taxon>
        <taxon>Dikarya</taxon>
        <taxon>Basidiomycota</taxon>
        <taxon>Agaricomycotina</taxon>
        <taxon>Agaricomycetes</taxon>
        <taxon>Auriculariales</taxon>
        <taxon>Exidiaceae</taxon>
        <taxon>Exidia</taxon>
    </lineage>
</organism>
<evidence type="ECO:0000256" key="1">
    <source>
        <dbReference type="SAM" id="MobiDB-lite"/>
    </source>
</evidence>